<feature type="compositionally biased region" description="Low complexity" evidence="1">
    <location>
        <begin position="38"/>
        <end position="53"/>
    </location>
</feature>
<sequence length="139" mass="15280">GPARQLHHPGRPRPRRQPLLLHRRPGLGARGRRGGRGADVQGGRQGRALAVGRGRVRGGGRCVGQPGRRRRADHPGPQRGDARGRRPGARGRAPRRSRPRLRGHRAGVGRLLRLLRRSRRLPLGDRAQSRPHRTGGPPV</sequence>
<feature type="compositionally biased region" description="Basic and acidic residues" evidence="1">
    <location>
        <begin position="73"/>
        <end position="84"/>
    </location>
</feature>
<dbReference type="EC" id="4.4.1.5" evidence="2"/>
<reference evidence="2" key="1">
    <citation type="submission" date="2020-02" db="EMBL/GenBank/DDBJ databases">
        <authorList>
            <person name="Meier V. D."/>
        </authorList>
    </citation>
    <scope>NUCLEOTIDE SEQUENCE</scope>
    <source>
        <strain evidence="2">AVDCRST_MAG06</strain>
    </source>
</reference>
<feature type="non-terminal residue" evidence="2">
    <location>
        <position position="1"/>
    </location>
</feature>
<accession>A0A6J4N5S2</accession>
<evidence type="ECO:0000256" key="1">
    <source>
        <dbReference type="SAM" id="MobiDB-lite"/>
    </source>
</evidence>
<feature type="region of interest" description="Disordered" evidence="1">
    <location>
        <begin position="1"/>
        <end position="139"/>
    </location>
</feature>
<dbReference type="GO" id="GO:0004462">
    <property type="term" value="F:lactoylglutathione lyase activity"/>
    <property type="evidence" value="ECO:0007669"/>
    <property type="project" value="UniProtKB-EC"/>
</dbReference>
<protein>
    <submittedName>
        <fullName evidence="2">Lactoylglutathione lyase</fullName>
        <ecNumber evidence="2">4.4.1.5</ecNumber>
    </submittedName>
</protein>
<dbReference type="AlphaFoldDB" id="A0A6J4N5S2"/>
<gene>
    <name evidence="2" type="ORF">AVDCRST_MAG06-476</name>
</gene>
<feature type="non-terminal residue" evidence="2">
    <location>
        <position position="139"/>
    </location>
</feature>
<proteinExistence type="predicted"/>
<keyword evidence="2" id="KW-0456">Lyase</keyword>
<organism evidence="2">
    <name type="scientific">uncultured Nocardioides sp</name>
    <dbReference type="NCBI Taxonomy" id="198441"/>
    <lineage>
        <taxon>Bacteria</taxon>
        <taxon>Bacillati</taxon>
        <taxon>Actinomycetota</taxon>
        <taxon>Actinomycetes</taxon>
        <taxon>Propionibacteriales</taxon>
        <taxon>Nocardioidaceae</taxon>
        <taxon>Nocardioides</taxon>
        <taxon>environmental samples</taxon>
    </lineage>
</organism>
<name>A0A6J4N5S2_9ACTN</name>
<evidence type="ECO:0000313" key="2">
    <source>
        <dbReference type="EMBL" id="CAA9375694.1"/>
    </source>
</evidence>
<feature type="compositionally biased region" description="Basic residues" evidence="1">
    <location>
        <begin position="1"/>
        <end position="35"/>
    </location>
</feature>
<dbReference type="EMBL" id="CADCUP010000035">
    <property type="protein sequence ID" value="CAA9375694.1"/>
    <property type="molecule type" value="Genomic_DNA"/>
</dbReference>
<feature type="compositionally biased region" description="Basic residues" evidence="1">
    <location>
        <begin position="85"/>
        <end position="120"/>
    </location>
</feature>